<dbReference type="Gene3D" id="3.30.565.10">
    <property type="entry name" value="Histidine kinase-like ATPase, C-terminal domain"/>
    <property type="match status" value="1"/>
</dbReference>
<feature type="domain" description="Histidine kinase" evidence="12">
    <location>
        <begin position="244"/>
        <end position="454"/>
    </location>
</feature>
<keyword evidence="8 11" id="KW-1133">Transmembrane helix</keyword>
<reference evidence="14" key="1">
    <citation type="submission" date="2017-05" db="EMBL/GenBank/DDBJ databases">
        <authorList>
            <person name="Rodrigo-Torres L."/>
            <person name="Arahal R. D."/>
            <person name="Lucena T."/>
        </authorList>
    </citation>
    <scope>NUCLEOTIDE SEQUENCE [LARGE SCALE GENOMIC DNA]</scope>
    <source>
        <strain evidence="14">CECT 8649</strain>
    </source>
</reference>
<dbReference type="Pfam" id="PF02518">
    <property type="entry name" value="HATPase_c"/>
    <property type="match status" value="1"/>
</dbReference>
<comment type="catalytic activity">
    <reaction evidence="1">
        <text>ATP + protein L-histidine = ADP + protein N-phospho-L-histidine.</text>
        <dbReference type="EC" id="2.7.13.3"/>
    </reaction>
</comment>
<evidence type="ECO:0000259" key="12">
    <source>
        <dbReference type="PROSITE" id="PS50109"/>
    </source>
</evidence>
<feature type="transmembrane region" description="Helical" evidence="11">
    <location>
        <begin position="12"/>
        <end position="31"/>
    </location>
</feature>
<evidence type="ECO:0000256" key="10">
    <source>
        <dbReference type="ARBA" id="ARBA00023136"/>
    </source>
</evidence>
<evidence type="ECO:0000313" key="13">
    <source>
        <dbReference type="EMBL" id="SMX29270.1"/>
    </source>
</evidence>
<dbReference type="SMART" id="SM00387">
    <property type="entry name" value="HATPase_c"/>
    <property type="match status" value="1"/>
</dbReference>
<dbReference type="PANTHER" id="PTHR45436">
    <property type="entry name" value="SENSOR HISTIDINE KINASE YKOH"/>
    <property type="match status" value="1"/>
</dbReference>
<dbReference type="InterPro" id="IPR036890">
    <property type="entry name" value="HATPase_C_sf"/>
</dbReference>
<dbReference type="Pfam" id="PF08521">
    <property type="entry name" value="2CSK_N"/>
    <property type="match status" value="1"/>
</dbReference>
<dbReference type="Proteomes" id="UP000225972">
    <property type="component" value="Unassembled WGS sequence"/>
</dbReference>
<dbReference type="RefSeq" id="WP_099247161.1">
    <property type="nucleotide sequence ID" value="NZ_FXXP01000002.1"/>
</dbReference>
<evidence type="ECO:0000256" key="8">
    <source>
        <dbReference type="ARBA" id="ARBA00022989"/>
    </source>
</evidence>
<dbReference type="OrthoDB" id="913606at2"/>
<dbReference type="Gene3D" id="1.10.287.130">
    <property type="match status" value="1"/>
</dbReference>
<dbReference type="EC" id="2.7.13.3" evidence="3"/>
<dbReference type="InterPro" id="IPR036097">
    <property type="entry name" value="HisK_dim/P_sf"/>
</dbReference>
<dbReference type="SMART" id="SM00388">
    <property type="entry name" value="HisKA"/>
    <property type="match status" value="1"/>
</dbReference>
<dbReference type="EMBL" id="FXXP01000002">
    <property type="protein sequence ID" value="SMX29270.1"/>
    <property type="molecule type" value="Genomic_DNA"/>
</dbReference>
<gene>
    <name evidence="13" type="primary">rssA</name>
    <name evidence="13" type="ORF">TRP8649_03403</name>
</gene>
<dbReference type="InterPro" id="IPR004358">
    <property type="entry name" value="Sig_transdc_His_kin-like_C"/>
</dbReference>
<dbReference type="GO" id="GO:0000155">
    <property type="term" value="F:phosphorelay sensor kinase activity"/>
    <property type="evidence" value="ECO:0007669"/>
    <property type="project" value="InterPro"/>
</dbReference>
<dbReference type="SUPFAM" id="SSF55874">
    <property type="entry name" value="ATPase domain of HSP90 chaperone/DNA topoisomerase II/histidine kinase"/>
    <property type="match status" value="1"/>
</dbReference>
<keyword evidence="4" id="KW-0597">Phosphoprotein</keyword>
<evidence type="ECO:0000256" key="6">
    <source>
        <dbReference type="ARBA" id="ARBA00022692"/>
    </source>
</evidence>
<comment type="subcellular location">
    <subcellularLocation>
        <location evidence="2">Membrane</location>
        <topology evidence="2">Multi-pass membrane protein</topology>
    </subcellularLocation>
</comment>
<dbReference type="GO" id="GO:0005886">
    <property type="term" value="C:plasma membrane"/>
    <property type="evidence" value="ECO:0007669"/>
    <property type="project" value="TreeGrafter"/>
</dbReference>
<feature type="transmembrane region" description="Helical" evidence="11">
    <location>
        <begin position="165"/>
        <end position="188"/>
    </location>
</feature>
<dbReference type="CDD" id="cd00082">
    <property type="entry name" value="HisKA"/>
    <property type="match status" value="1"/>
</dbReference>
<evidence type="ECO:0000256" key="2">
    <source>
        <dbReference type="ARBA" id="ARBA00004141"/>
    </source>
</evidence>
<dbReference type="CDD" id="cd00075">
    <property type="entry name" value="HATPase"/>
    <property type="match status" value="1"/>
</dbReference>
<dbReference type="InterPro" id="IPR003661">
    <property type="entry name" value="HisK_dim/P_dom"/>
</dbReference>
<evidence type="ECO:0000256" key="7">
    <source>
        <dbReference type="ARBA" id="ARBA00022777"/>
    </source>
</evidence>
<evidence type="ECO:0000256" key="11">
    <source>
        <dbReference type="SAM" id="Phobius"/>
    </source>
</evidence>
<proteinExistence type="predicted"/>
<name>A0A238JF14_9RHOB</name>
<organism evidence="13 14">
    <name type="scientific">Pelagimonas phthalicica</name>
    <dbReference type="NCBI Taxonomy" id="1037362"/>
    <lineage>
        <taxon>Bacteria</taxon>
        <taxon>Pseudomonadati</taxon>
        <taxon>Pseudomonadota</taxon>
        <taxon>Alphaproteobacteria</taxon>
        <taxon>Rhodobacterales</taxon>
        <taxon>Roseobacteraceae</taxon>
        <taxon>Pelagimonas</taxon>
    </lineage>
</organism>
<dbReference type="PRINTS" id="PR00344">
    <property type="entry name" value="BCTRLSENSOR"/>
</dbReference>
<evidence type="ECO:0000313" key="14">
    <source>
        <dbReference type="Proteomes" id="UP000225972"/>
    </source>
</evidence>
<dbReference type="PROSITE" id="PS50109">
    <property type="entry name" value="HIS_KIN"/>
    <property type="match status" value="1"/>
</dbReference>
<evidence type="ECO:0000256" key="5">
    <source>
        <dbReference type="ARBA" id="ARBA00022679"/>
    </source>
</evidence>
<keyword evidence="7" id="KW-0418">Kinase</keyword>
<accession>A0A238JF14</accession>
<evidence type="ECO:0000256" key="3">
    <source>
        <dbReference type="ARBA" id="ARBA00012438"/>
    </source>
</evidence>
<dbReference type="InterPro" id="IPR005467">
    <property type="entry name" value="His_kinase_dom"/>
</dbReference>
<evidence type="ECO:0000256" key="4">
    <source>
        <dbReference type="ARBA" id="ARBA00022553"/>
    </source>
</evidence>
<dbReference type="SUPFAM" id="SSF47384">
    <property type="entry name" value="Homodimeric domain of signal transducing histidine kinase"/>
    <property type="match status" value="1"/>
</dbReference>
<keyword evidence="14" id="KW-1185">Reference proteome</keyword>
<evidence type="ECO:0000256" key="1">
    <source>
        <dbReference type="ARBA" id="ARBA00000085"/>
    </source>
</evidence>
<dbReference type="InterPro" id="IPR050428">
    <property type="entry name" value="TCS_sensor_his_kinase"/>
</dbReference>
<evidence type="ECO:0000256" key="9">
    <source>
        <dbReference type="ARBA" id="ARBA00023012"/>
    </source>
</evidence>
<dbReference type="InterPro" id="IPR013727">
    <property type="entry name" value="2CSK_N"/>
</dbReference>
<dbReference type="InterPro" id="IPR003594">
    <property type="entry name" value="HATPase_dom"/>
</dbReference>
<keyword evidence="6 11" id="KW-0812">Transmembrane</keyword>
<keyword evidence="5 13" id="KW-0808">Transferase</keyword>
<keyword evidence="9" id="KW-0902">Two-component regulatory system</keyword>
<sequence length="454" mass="49172">MTRTYSLRQRLFALIMIPLLLVSIMLGIWRYNVAQATAEDLFDRSLLSAALAISRDVTISGGDLLSPTTSGLIHDAAGGEVFYHATGPDGIYVTGYAYPPAVASTAKAELQRPHYDRASYRNEPVRVLRIIERVSIDGISGNATVTVWQRMAEREEFAAQIARRAISLMAGLILTLALVVWFGVHLGLRPLLDLQQAISVRSPDDLSQIKRSVPVEVQGVVATLNHLLEKIQGSMNAHQVFISNAAHQLRNPAAAVLSMAETLRDSPTPEDRQERLDALITAARQSTRITNQLLSMDRLRQPVPDSQFTRFDLNETVQEVCAQIGPELLSQGLEFELSAPEGTVPIKGDQVFISEALKNLIDNAFKHGGARLSMISVTLRDEDKHIAITVSDDGKGLSPDNAEAALGRFSQVEPSDGSGLGLAIAATVAEQHGGSLTINPVETGASLTMRMAKG</sequence>
<protein>
    <recommendedName>
        <fullName evidence="3">histidine kinase</fullName>
        <ecNumber evidence="3">2.7.13.3</ecNumber>
    </recommendedName>
</protein>
<dbReference type="Pfam" id="PF00512">
    <property type="entry name" value="HisKA"/>
    <property type="match status" value="1"/>
</dbReference>
<keyword evidence="10 11" id="KW-0472">Membrane</keyword>
<dbReference type="PANTHER" id="PTHR45436:SF15">
    <property type="entry name" value="SENSOR HISTIDINE KINASE CUSS"/>
    <property type="match status" value="1"/>
</dbReference>
<dbReference type="AlphaFoldDB" id="A0A238JF14"/>